<dbReference type="InterPro" id="IPR029061">
    <property type="entry name" value="THDP-binding"/>
</dbReference>
<reference evidence="6" key="1">
    <citation type="submission" date="2017-09" db="EMBL/GenBank/DDBJ databases">
        <title>Depth-based differentiation of microbial function through sediment-hosted aquifers and enrichment of novel symbionts in the deep terrestrial subsurface.</title>
        <authorList>
            <person name="Probst A.J."/>
            <person name="Ladd B."/>
            <person name="Jarett J.K."/>
            <person name="Geller-Mcgrath D.E."/>
            <person name="Sieber C.M.K."/>
            <person name="Emerson J.B."/>
            <person name="Anantharaman K."/>
            <person name="Thomas B.C."/>
            <person name="Malmstrom R."/>
            <person name="Stieglmeier M."/>
            <person name="Klingl A."/>
            <person name="Woyke T."/>
            <person name="Ryan C.M."/>
            <person name="Banfield J.F."/>
        </authorList>
    </citation>
    <scope>NUCLEOTIDE SEQUENCE [LARGE SCALE GENOMIC DNA]</scope>
</reference>
<dbReference type="AlphaFoldDB" id="A0A2M7E8U8"/>
<dbReference type="Gene3D" id="3.40.50.970">
    <property type="match status" value="1"/>
</dbReference>
<dbReference type="SMART" id="SM00861">
    <property type="entry name" value="Transket_pyr"/>
    <property type="match status" value="1"/>
</dbReference>
<dbReference type="GO" id="GO:0016491">
    <property type="term" value="F:oxidoreductase activity"/>
    <property type="evidence" value="ECO:0007669"/>
    <property type="project" value="UniProtKB-KW"/>
</dbReference>
<comment type="caution">
    <text evidence="5">The sequence shown here is derived from an EMBL/GenBank/DDBJ whole genome shotgun (WGS) entry which is preliminary data.</text>
</comment>
<dbReference type="InterPro" id="IPR033248">
    <property type="entry name" value="Transketolase_C"/>
</dbReference>
<keyword evidence="2" id="KW-0560">Oxidoreductase</keyword>
<sequence length="325" mass="35784">MREITYRQALNEALVEEMERDERVFLMGEDVGPYGGAYGVSKGLIEKFGEERVRDTAISEAAIIGAGLGAAMTGMRPIVEIMYIDFIGICMGQINNQVAKVRYMFGGKTKVPLVIRTEGGTGRTLGAHHSQSLESWFIHIPGIKVVMPATPYDAKGLLKTSIRDDNPILFIEHKMLYNRKGEVPESEYLVPVGEAEVKREGSGVTLITYSQMLFYCLEAAEELEKQGISVEIIDLRTLLPLDIQTIVESVKKTNRAIIVEEDCKTGGTGAEIGMQIMENAFDHLDAPIKRVAGADVPMPKSPNLEKLAIPSKEDIIKAVKEILGK</sequence>
<name>A0A2M7E8U8_9BACT</name>
<evidence type="ECO:0000256" key="3">
    <source>
        <dbReference type="ARBA" id="ARBA00023052"/>
    </source>
</evidence>
<dbReference type="EMBL" id="PETL01000174">
    <property type="protein sequence ID" value="PIV64176.1"/>
    <property type="molecule type" value="Genomic_DNA"/>
</dbReference>
<dbReference type="FunFam" id="3.40.50.920:FF:000001">
    <property type="entry name" value="Pyruvate dehydrogenase E1 beta subunit"/>
    <property type="match status" value="1"/>
</dbReference>
<dbReference type="FunFam" id="3.40.50.970:FF:000001">
    <property type="entry name" value="Pyruvate dehydrogenase E1 beta subunit"/>
    <property type="match status" value="1"/>
</dbReference>
<dbReference type="PANTHER" id="PTHR43257:SF2">
    <property type="entry name" value="PYRUVATE DEHYDROGENASE E1 COMPONENT SUBUNIT BETA"/>
    <property type="match status" value="1"/>
</dbReference>
<dbReference type="NCBIfam" id="NF006667">
    <property type="entry name" value="PRK09212.1"/>
    <property type="match status" value="1"/>
</dbReference>
<dbReference type="Pfam" id="PF02780">
    <property type="entry name" value="Transketolase_C"/>
    <property type="match status" value="1"/>
</dbReference>
<dbReference type="Pfam" id="PF02779">
    <property type="entry name" value="Transket_pyr"/>
    <property type="match status" value="1"/>
</dbReference>
<dbReference type="SUPFAM" id="SSF52922">
    <property type="entry name" value="TK C-terminal domain-like"/>
    <property type="match status" value="1"/>
</dbReference>
<dbReference type="InterPro" id="IPR005475">
    <property type="entry name" value="Transketolase-like_Pyr-bd"/>
</dbReference>
<evidence type="ECO:0000259" key="4">
    <source>
        <dbReference type="SMART" id="SM00861"/>
    </source>
</evidence>
<proteinExistence type="predicted"/>
<evidence type="ECO:0000256" key="2">
    <source>
        <dbReference type="ARBA" id="ARBA00023002"/>
    </source>
</evidence>
<dbReference type="Gene3D" id="3.40.50.920">
    <property type="match status" value="1"/>
</dbReference>
<dbReference type="SUPFAM" id="SSF52518">
    <property type="entry name" value="Thiamin diphosphate-binding fold (THDP-binding)"/>
    <property type="match status" value="1"/>
</dbReference>
<evidence type="ECO:0000313" key="6">
    <source>
        <dbReference type="Proteomes" id="UP000228886"/>
    </source>
</evidence>
<dbReference type="InterPro" id="IPR009014">
    <property type="entry name" value="Transketo_C/PFOR_II"/>
</dbReference>
<organism evidence="5 6">
    <name type="scientific">bacterium (Candidatus Ratteibacteria) CG01_land_8_20_14_3_00_40_19</name>
    <dbReference type="NCBI Taxonomy" id="2014290"/>
    <lineage>
        <taxon>Bacteria</taxon>
        <taxon>Candidatus Ratteibacteria</taxon>
    </lineage>
</organism>
<dbReference type="Proteomes" id="UP000228886">
    <property type="component" value="Unassembled WGS sequence"/>
</dbReference>
<evidence type="ECO:0000256" key="1">
    <source>
        <dbReference type="ARBA" id="ARBA00001964"/>
    </source>
</evidence>
<protein>
    <submittedName>
        <fullName evidence="5">Alpha-ketoacid dehydrogenase subunit beta</fullName>
    </submittedName>
</protein>
<keyword evidence="3" id="KW-0786">Thiamine pyrophosphate</keyword>
<feature type="domain" description="Transketolase-like pyrimidine-binding" evidence="4">
    <location>
        <begin position="4"/>
        <end position="179"/>
    </location>
</feature>
<accession>A0A2M7E8U8</accession>
<dbReference type="PANTHER" id="PTHR43257">
    <property type="entry name" value="PYRUVATE DEHYDROGENASE E1 COMPONENT BETA SUBUNIT"/>
    <property type="match status" value="1"/>
</dbReference>
<gene>
    <name evidence="5" type="ORF">COS11_03555</name>
</gene>
<comment type="cofactor">
    <cofactor evidence="1">
        <name>thiamine diphosphate</name>
        <dbReference type="ChEBI" id="CHEBI:58937"/>
    </cofactor>
</comment>
<evidence type="ECO:0000313" key="5">
    <source>
        <dbReference type="EMBL" id="PIV64176.1"/>
    </source>
</evidence>
<dbReference type="CDD" id="cd07036">
    <property type="entry name" value="TPP_PYR_E1-PDHc-beta_like"/>
    <property type="match status" value="1"/>
</dbReference>